<dbReference type="Proteomes" id="UP000541810">
    <property type="component" value="Unassembled WGS sequence"/>
</dbReference>
<evidence type="ECO:0000313" key="10">
    <source>
        <dbReference type="EMBL" id="MBB6428263.1"/>
    </source>
</evidence>
<dbReference type="PROSITE" id="PS50011">
    <property type="entry name" value="PROTEIN_KINASE_DOM"/>
    <property type="match status" value="1"/>
</dbReference>
<dbReference type="InterPro" id="IPR011990">
    <property type="entry name" value="TPR-like_helical_dom_sf"/>
</dbReference>
<dbReference type="Pfam" id="PF14559">
    <property type="entry name" value="TPR_19"/>
    <property type="match status" value="1"/>
</dbReference>
<gene>
    <name evidence="10" type="ORF">HNQ40_000069</name>
</gene>
<dbReference type="InterPro" id="IPR011009">
    <property type="entry name" value="Kinase-like_dom_sf"/>
</dbReference>
<keyword evidence="8" id="KW-1133">Transmembrane helix</keyword>
<dbReference type="EC" id="2.7.11.1" evidence="1"/>
<dbReference type="PANTHER" id="PTHR43671:SF13">
    <property type="entry name" value="SERINE_THREONINE-PROTEIN KINASE NEK2"/>
    <property type="match status" value="1"/>
</dbReference>
<dbReference type="RefSeq" id="WP_184675250.1">
    <property type="nucleotide sequence ID" value="NZ_JACHGY010000001.1"/>
</dbReference>
<dbReference type="InterPro" id="IPR050660">
    <property type="entry name" value="NEK_Ser/Thr_kinase"/>
</dbReference>
<dbReference type="AlphaFoldDB" id="A0A7X0H387"/>
<evidence type="ECO:0000256" key="7">
    <source>
        <dbReference type="SAM" id="MobiDB-lite"/>
    </source>
</evidence>
<feature type="repeat" description="TPR" evidence="6">
    <location>
        <begin position="660"/>
        <end position="693"/>
    </location>
</feature>
<name>A0A7X0H387_9BACT</name>
<dbReference type="SUPFAM" id="SSF48452">
    <property type="entry name" value="TPR-like"/>
    <property type="match status" value="1"/>
</dbReference>
<keyword evidence="5" id="KW-0067">ATP-binding</keyword>
<sequence length="856" mass="93513">MPDPSTPGNPNPAVTTLSLKPGDKVDAFTVVDTIATTGSAVVYKAHDDLLDRHVAIKQIILGQEDSDEALRKRIREEAAIHKRVSTSQPKHLIQFIDAVDDPRGLMLVGEYYPSTSLEDLLQKTDAPLDERQALGIVAATAKGLEAIHGMGVVHRDLKPSNILLGDDGGLKICDFGLSALIESQDSLSLGSVRYMAPELLKSEPADGRADLYSLGIIAYEMLAGRGNFDVAFRNVLRDQRNQAMRWMKWHTNLRVSAPLLDEYLPDLPTHLVQLVSRMMDKDQARRVGSAEDVVEAIRRHFTGDGPDLDLAPSRSIDHPAITTSTPGDTTALPSRSKLPLLLGSFLLFWVVVFGVLFAINDYKKTAAYEQKLAAATTSMDQGNTLYQEGDFAGSLESYESVVADWPAESDMAQRATRGKLKAMGRIAFAEARYDDAVDVFEQYKDAGGNPANVDGLILEAKDNEAFAQIDLTIQNDVENADFTAAQDTLKKARERDWNDGQNARLDALETLIEERRAEALAAQRIEDARRLVNEGDRPAAIATLEDLANLPEEGQTLLETLKADQAYDDAIAKGEEAIRTGRLGEAVDSLNAALALRPDSELQARIIKLDARRLAAEAAALFDDGEVGAAKLRIAAALEKDPENPDALRLQKQIAVKTELTQIEQRGDAALAAGNLDAAITAFEEALALAPGDTALAGKLNRTRVRRGLDQARAAIDADELTQAEALLKDAQLLDPDSEDILGLLAQIETQRGYDTFVQQGDRAKEAGDFGRAKRFYRQAKELIPGKEIDQLLEDLDYAQYLTQARDFIAKGEFAAARAMLLQAQRIRSTPEIEELIKKTESQTPPEGESPPPADE</sequence>
<evidence type="ECO:0000256" key="2">
    <source>
        <dbReference type="ARBA" id="ARBA00022679"/>
    </source>
</evidence>
<dbReference type="Pfam" id="PF13432">
    <property type="entry name" value="TPR_16"/>
    <property type="match status" value="1"/>
</dbReference>
<dbReference type="InterPro" id="IPR000719">
    <property type="entry name" value="Prot_kinase_dom"/>
</dbReference>
<feature type="compositionally biased region" description="Basic and acidic residues" evidence="7">
    <location>
        <begin position="832"/>
        <end position="841"/>
    </location>
</feature>
<keyword evidence="10" id="KW-0723">Serine/threonine-protein kinase</keyword>
<evidence type="ECO:0000256" key="3">
    <source>
        <dbReference type="ARBA" id="ARBA00022741"/>
    </source>
</evidence>
<protein>
    <recommendedName>
        <fullName evidence="1">non-specific serine/threonine protein kinase</fullName>
        <ecNumber evidence="1">2.7.11.1</ecNumber>
    </recommendedName>
</protein>
<keyword evidence="11" id="KW-1185">Reference proteome</keyword>
<dbReference type="EMBL" id="JACHGY010000001">
    <property type="protein sequence ID" value="MBB6428263.1"/>
    <property type="molecule type" value="Genomic_DNA"/>
</dbReference>
<dbReference type="InterPro" id="IPR019734">
    <property type="entry name" value="TPR_rpt"/>
</dbReference>
<keyword evidence="8" id="KW-0812">Transmembrane</keyword>
<evidence type="ECO:0000256" key="1">
    <source>
        <dbReference type="ARBA" id="ARBA00012513"/>
    </source>
</evidence>
<evidence type="ECO:0000313" key="11">
    <source>
        <dbReference type="Proteomes" id="UP000541810"/>
    </source>
</evidence>
<dbReference type="GO" id="GO:0004674">
    <property type="term" value="F:protein serine/threonine kinase activity"/>
    <property type="evidence" value="ECO:0007669"/>
    <property type="project" value="UniProtKB-KW"/>
</dbReference>
<feature type="transmembrane region" description="Helical" evidence="8">
    <location>
        <begin position="338"/>
        <end position="359"/>
    </location>
</feature>
<organism evidence="10 11">
    <name type="scientific">Algisphaera agarilytica</name>
    <dbReference type="NCBI Taxonomy" id="1385975"/>
    <lineage>
        <taxon>Bacteria</taxon>
        <taxon>Pseudomonadati</taxon>
        <taxon>Planctomycetota</taxon>
        <taxon>Phycisphaerae</taxon>
        <taxon>Phycisphaerales</taxon>
        <taxon>Phycisphaeraceae</taxon>
        <taxon>Algisphaera</taxon>
    </lineage>
</organism>
<dbReference type="PROSITE" id="PS50005">
    <property type="entry name" value="TPR"/>
    <property type="match status" value="1"/>
</dbReference>
<feature type="region of interest" description="Disordered" evidence="7">
    <location>
        <begin position="832"/>
        <end position="856"/>
    </location>
</feature>
<evidence type="ECO:0000256" key="5">
    <source>
        <dbReference type="ARBA" id="ARBA00022840"/>
    </source>
</evidence>
<reference evidence="10 11" key="1">
    <citation type="submission" date="2020-08" db="EMBL/GenBank/DDBJ databases">
        <title>Genomic Encyclopedia of Type Strains, Phase IV (KMG-IV): sequencing the most valuable type-strain genomes for metagenomic binning, comparative biology and taxonomic classification.</title>
        <authorList>
            <person name="Goeker M."/>
        </authorList>
    </citation>
    <scope>NUCLEOTIDE SEQUENCE [LARGE SCALE GENOMIC DNA]</scope>
    <source>
        <strain evidence="10 11">DSM 103725</strain>
    </source>
</reference>
<evidence type="ECO:0000259" key="9">
    <source>
        <dbReference type="PROSITE" id="PS50011"/>
    </source>
</evidence>
<keyword evidence="8" id="KW-0472">Membrane</keyword>
<dbReference type="Pfam" id="PF00069">
    <property type="entry name" value="Pkinase"/>
    <property type="match status" value="1"/>
</dbReference>
<dbReference type="PROSITE" id="PS00108">
    <property type="entry name" value="PROTEIN_KINASE_ST"/>
    <property type="match status" value="1"/>
</dbReference>
<dbReference type="GO" id="GO:0005524">
    <property type="term" value="F:ATP binding"/>
    <property type="evidence" value="ECO:0007669"/>
    <property type="project" value="UniProtKB-KW"/>
</dbReference>
<dbReference type="SMART" id="SM00028">
    <property type="entry name" value="TPR"/>
    <property type="match status" value="6"/>
</dbReference>
<keyword evidence="3" id="KW-0547">Nucleotide-binding</keyword>
<accession>A0A7X0H387</accession>
<dbReference type="CDD" id="cd14014">
    <property type="entry name" value="STKc_PknB_like"/>
    <property type="match status" value="1"/>
</dbReference>
<feature type="domain" description="Protein kinase" evidence="9">
    <location>
        <begin position="28"/>
        <end position="302"/>
    </location>
</feature>
<dbReference type="Gene3D" id="1.10.510.10">
    <property type="entry name" value="Transferase(Phosphotransferase) domain 1"/>
    <property type="match status" value="1"/>
</dbReference>
<comment type="caution">
    <text evidence="10">The sequence shown here is derived from an EMBL/GenBank/DDBJ whole genome shotgun (WGS) entry which is preliminary data.</text>
</comment>
<proteinExistence type="predicted"/>
<evidence type="ECO:0000256" key="6">
    <source>
        <dbReference type="PROSITE-ProRule" id="PRU00339"/>
    </source>
</evidence>
<keyword evidence="6" id="KW-0802">TPR repeat</keyword>
<keyword evidence="2" id="KW-0808">Transferase</keyword>
<dbReference type="SUPFAM" id="SSF56112">
    <property type="entry name" value="Protein kinase-like (PK-like)"/>
    <property type="match status" value="1"/>
</dbReference>
<keyword evidence="4 10" id="KW-0418">Kinase</keyword>
<dbReference type="SMART" id="SM00220">
    <property type="entry name" value="S_TKc"/>
    <property type="match status" value="1"/>
</dbReference>
<evidence type="ECO:0000256" key="4">
    <source>
        <dbReference type="ARBA" id="ARBA00022777"/>
    </source>
</evidence>
<dbReference type="PANTHER" id="PTHR43671">
    <property type="entry name" value="SERINE/THREONINE-PROTEIN KINASE NEK"/>
    <property type="match status" value="1"/>
</dbReference>
<dbReference type="Gene3D" id="1.25.40.10">
    <property type="entry name" value="Tetratricopeptide repeat domain"/>
    <property type="match status" value="2"/>
</dbReference>
<dbReference type="InterPro" id="IPR008271">
    <property type="entry name" value="Ser/Thr_kinase_AS"/>
</dbReference>
<evidence type="ECO:0000256" key="8">
    <source>
        <dbReference type="SAM" id="Phobius"/>
    </source>
</evidence>